<dbReference type="PATRIC" id="fig|135735.6.peg.2130"/>
<dbReference type="EMBL" id="CP011974">
    <property type="protein sequence ID" value="AKO92436.1"/>
    <property type="molecule type" value="Genomic_DNA"/>
</dbReference>
<keyword evidence="5" id="KW-1185">Reference proteome</keyword>
<gene>
    <name evidence="4" type="ORF">BEH_10230</name>
</gene>
<dbReference type="KEGG" id="beo:BEH_10230"/>
<dbReference type="AlphaFoldDB" id="A0A0H4KHZ6"/>
<dbReference type="Pfam" id="PF00005">
    <property type="entry name" value="ABC_tran"/>
    <property type="match status" value="1"/>
</dbReference>
<dbReference type="InterPro" id="IPR003593">
    <property type="entry name" value="AAA+_ATPase"/>
</dbReference>
<keyword evidence="2" id="KW-0547">Nucleotide-binding</keyword>
<reference evidence="4 5" key="1">
    <citation type="journal article" date="2015" name="PLoS ONE">
        <title>Genome Sequence of Bacillus endophyticus and Analysis of Its Companion Mechanism in the Ketogulonigenium vulgare-Bacillus Strain Consortium.</title>
        <authorList>
            <person name="Jia N."/>
            <person name="Du J."/>
            <person name="Ding M.Z."/>
            <person name="Gao F."/>
            <person name="Yuan Y.J."/>
        </authorList>
    </citation>
    <scope>NUCLEOTIDE SEQUENCE [LARGE SCALE GENOMIC DNA]</scope>
    <source>
        <strain evidence="4 5">Hbe603</strain>
    </source>
</reference>
<dbReference type="Proteomes" id="UP000036202">
    <property type="component" value="Chromosome"/>
</dbReference>
<dbReference type="InterPro" id="IPR003439">
    <property type="entry name" value="ABC_transporter-like_ATP-bd"/>
</dbReference>
<dbReference type="InterPro" id="IPR051782">
    <property type="entry name" value="ABC_Transporter_VariousFunc"/>
</dbReference>
<dbReference type="CDD" id="cd03230">
    <property type="entry name" value="ABC_DR_subfamily_A"/>
    <property type="match status" value="1"/>
</dbReference>
<evidence type="ECO:0000313" key="5">
    <source>
        <dbReference type="Proteomes" id="UP000036202"/>
    </source>
</evidence>
<keyword evidence="3 4" id="KW-0067">ATP-binding</keyword>
<dbReference type="SUPFAM" id="SSF52540">
    <property type="entry name" value="P-loop containing nucleoside triphosphate hydrolases"/>
    <property type="match status" value="1"/>
</dbReference>
<evidence type="ECO:0000313" key="4">
    <source>
        <dbReference type="EMBL" id="AKO92436.1"/>
    </source>
</evidence>
<dbReference type="OrthoDB" id="9804819at2"/>
<sequence>MISVNIEKAGYVQNQEIISNVYFKIQKGQLVGLIGSNGAGKSTTIKSIIGTMPFLKGKINKTENEIQTYVPEHPSFYHYLTLREHIRLKASLHHIPKEVYEKRAQDLLSLFNLDTKLDHFPIHFSKGMKQKAMLLFSFITEADFFIIDEPFIGLDPKATKDLLHLIEKERKRGACILMCTHVLDTAERYCDSFVLLHEGKILSQGNLEEIRQKAGLPSKPLLECFYKLQESEEALS</sequence>
<proteinExistence type="predicted"/>
<keyword evidence="1" id="KW-0813">Transport</keyword>
<evidence type="ECO:0000256" key="1">
    <source>
        <dbReference type="ARBA" id="ARBA00022448"/>
    </source>
</evidence>
<dbReference type="InterPro" id="IPR027417">
    <property type="entry name" value="P-loop_NTPase"/>
</dbReference>
<evidence type="ECO:0000256" key="3">
    <source>
        <dbReference type="ARBA" id="ARBA00022840"/>
    </source>
</evidence>
<organism evidence="4 5">
    <name type="scientific">Priestia filamentosa</name>
    <dbReference type="NCBI Taxonomy" id="1402861"/>
    <lineage>
        <taxon>Bacteria</taxon>
        <taxon>Bacillati</taxon>
        <taxon>Bacillota</taxon>
        <taxon>Bacilli</taxon>
        <taxon>Bacillales</taxon>
        <taxon>Bacillaceae</taxon>
        <taxon>Priestia</taxon>
    </lineage>
</organism>
<name>A0A0H4KHZ6_9BACI</name>
<dbReference type="RefSeq" id="WP_046217153.1">
    <property type="nucleotide sequence ID" value="NZ_CP011974.1"/>
</dbReference>
<protein>
    <submittedName>
        <fullName evidence="4">ABC transporter ATP-binding protein</fullName>
    </submittedName>
</protein>
<dbReference type="GO" id="GO:0016887">
    <property type="term" value="F:ATP hydrolysis activity"/>
    <property type="evidence" value="ECO:0007669"/>
    <property type="project" value="InterPro"/>
</dbReference>
<accession>A0A0H4KHZ6</accession>
<reference evidence="5" key="2">
    <citation type="submission" date="2015-06" db="EMBL/GenBank/DDBJ databases">
        <title>Genome Sequence of Bacillus endophyticus and Analysis of its Companion Mechanism in the Ketogulonigenium vulgare-Bacillus strain Consortium.</title>
        <authorList>
            <person name="Jia N."/>
            <person name="Du J."/>
            <person name="Ding M.-Z."/>
            <person name="Gao F."/>
            <person name="Yuan Y.-J."/>
        </authorList>
    </citation>
    <scope>NUCLEOTIDE SEQUENCE [LARGE SCALE GENOMIC DNA]</scope>
    <source>
        <strain evidence="5">Hbe603</strain>
    </source>
</reference>
<dbReference type="SMART" id="SM00382">
    <property type="entry name" value="AAA"/>
    <property type="match status" value="1"/>
</dbReference>
<dbReference type="PROSITE" id="PS50893">
    <property type="entry name" value="ABC_TRANSPORTER_2"/>
    <property type="match status" value="1"/>
</dbReference>
<evidence type="ECO:0000256" key="2">
    <source>
        <dbReference type="ARBA" id="ARBA00022741"/>
    </source>
</evidence>
<dbReference type="GO" id="GO:0005524">
    <property type="term" value="F:ATP binding"/>
    <property type="evidence" value="ECO:0007669"/>
    <property type="project" value="UniProtKB-KW"/>
</dbReference>
<dbReference type="PANTHER" id="PTHR42939">
    <property type="entry name" value="ABC TRANSPORTER ATP-BINDING PROTEIN ALBC-RELATED"/>
    <property type="match status" value="1"/>
</dbReference>
<dbReference type="PANTHER" id="PTHR42939:SF2">
    <property type="entry name" value="ABC-TYPE TRANSPORTER ATP-BINDING PROTEIN ECSA"/>
    <property type="match status" value="1"/>
</dbReference>
<dbReference type="Gene3D" id="3.40.50.300">
    <property type="entry name" value="P-loop containing nucleotide triphosphate hydrolases"/>
    <property type="match status" value="1"/>
</dbReference>